<feature type="binding site" evidence="5">
    <location>
        <position position="344"/>
    </location>
    <ligand>
        <name>S-adenosyl-L-methionine</name>
        <dbReference type="ChEBI" id="CHEBI:59789"/>
    </ligand>
</feature>
<dbReference type="PANTHER" id="PTHR22807">
    <property type="entry name" value="NOP2 YEAST -RELATED NOL1/NOP2/FMU SUN DOMAIN-CONTAINING"/>
    <property type="match status" value="1"/>
</dbReference>
<dbReference type="RefSeq" id="WP_250825683.1">
    <property type="nucleotide sequence ID" value="NZ_JAMOIL010000001.1"/>
</dbReference>
<dbReference type="EMBL" id="JAMOIL010000001">
    <property type="protein sequence ID" value="MCM0618708.1"/>
    <property type="molecule type" value="Genomic_DNA"/>
</dbReference>
<keyword evidence="1 5" id="KW-0489">Methyltransferase</keyword>
<dbReference type="GO" id="GO:0001510">
    <property type="term" value="P:RNA methylation"/>
    <property type="evidence" value="ECO:0007669"/>
    <property type="project" value="InterPro"/>
</dbReference>
<dbReference type="PRINTS" id="PR02008">
    <property type="entry name" value="RCMTFAMILY"/>
</dbReference>
<keyword evidence="2 5" id="KW-0808">Transferase</keyword>
<dbReference type="Pfam" id="PF01189">
    <property type="entry name" value="Methyltr_RsmB-F"/>
    <property type="match status" value="1"/>
</dbReference>
<dbReference type="InterPro" id="IPR006027">
    <property type="entry name" value="NusB_RsmB_TIM44"/>
</dbReference>
<dbReference type="InterPro" id="IPR001678">
    <property type="entry name" value="MeTrfase_RsmB-F_NOP2_dom"/>
</dbReference>
<dbReference type="GO" id="GO:0003723">
    <property type="term" value="F:RNA binding"/>
    <property type="evidence" value="ECO:0007669"/>
    <property type="project" value="UniProtKB-UniRule"/>
</dbReference>
<proteinExistence type="inferred from homology"/>
<reference evidence="8" key="1">
    <citation type="submission" date="2022-05" db="EMBL/GenBank/DDBJ databases">
        <authorList>
            <person name="Tuo L."/>
        </authorList>
    </citation>
    <scope>NUCLEOTIDE SEQUENCE</scope>
    <source>
        <strain evidence="8">BSK12Z-4</strain>
    </source>
</reference>
<dbReference type="Gene3D" id="1.10.940.10">
    <property type="entry name" value="NusB-like"/>
    <property type="match status" value="1"/>
</dbReference>
<feature type="binding site" evidence="5">
    <location>
        <position position="313"/>
    </location>
    <ligand>
        <name>S-adenosyl-L-methionine</name>
        <dbReference type="ChEBI" id="CHEBI:59789"/>
    </ligand>
</feature>
<dbReference type="AlphaFoldDB" id="A0A9X2D3T8"/>
<evidence type="ECO:0000256" key="4">
    <source>
        <dbReference type="ARBA" id="ARBA00022884"/>
    </source>
</evidence>
<keyword evidence="4 5" id="KW-0694">RNA-binding</keyword>
<sequence length="478" mass="50439">MPERPSRPRPRGTRPGQRPVGGRPPRVDVTRLAAHEVLTTVRTQDAYTNLVLPAVLRKHGLAGRDAGFVTELASGTIRRRSTYDAVIGACSARGLRALDPPVLDALRLGTHQLLSMRVPAHAALSTTVDLVRHVANQGAAGFANAVLRKVASRDLDDWLQELAPAREADPVAHDALVHAHPAWVVAELRKALHASHPDDDVSDLLAADNVAPGVTLVARPGLSTRGELPGEPTPYSPHGVHLDGGDPGAVEAVAQRRAGVQDEGSQLVATALAGADLDGRDERWLDLCAGPGGKSALLAALAAGSGAVLTAHERQLHRAGLVRRNLTLADGTAVPGAGAVVVGDGTRPAFAPGSLDRVLVDAPCTGLGALRRRPEARWRRRAEDLLELVMLQRRLLAASLDLVRPGGLVLYATCSPVLSETADVVESALAQRRDVSLVDLGPAFAHVPGSRGPLEGTVQLWPHRHGTDAMFLALLRRD</sequence>
<feature type="compositionally biased region" description="Low complexity" evidence="6">
    <location>
        <begin position="13"/>
        <end position="24"/>
    </location>
</feature>
<name>A0A9X2D3T8_9ACTN</name>
<evidence type="ECO:0000256" key="2">
    <source>
        <dbReference type="ARBA" id="ARBA00022679"/>
    </source>
</evidence>
<evidence type="ECO:0000256" key="1">
    <source>
        <dbReference type="ARBA" id="ARBA00022603"/>
    </source>
</evidence>
<evidence type="ECO:0000313" key="9">
    <source>
        <dbReference type="Proteomes" id="UP001139485"/>
    </source>
</evidence>
<organism evidence="8 9">
    <name type="scientific">Nocardioides bruguierae</name>
    <dbReference type="NCBI Taxonomy" id="2945102"/>
    <lineage>
        <taxon>Bacteria</taxon>
        <taxon>Bacillati</taxon>
        <taxon>Actinomycetota</taxon>
        <taxon>Actinomycetes</taxon>
        <taxon>Propionibacteriales</taxon>
        <taxon>Nocardioidaceae</taxon>
        <taxon>Nocardioides</taxon>
    </lineage>
</organism>
<evidence type="ECO:0000313" key="8">
    <source>
        <dbReference type="EMBL" id="MCM0618708.1"/>
    </source>
</evidence>
<feature type="region of interest" description="Disordered" evidence="6">
    <location>
        <begin position="1"/>
        <end position="26"/>
    </location>
</feature>
<keyword evidence="3 5" id="KW-0949">S-adenosyl-L-methionine</keyword>
<evidence type="ECO:0000259" key="7">
    <source>
        <dbReference type="PROSITE" id="PS51686"/>
    </source>
</evidence>
<dbReference type="GO" id="GO:0006355">
    <property type="term" value="P:regulation of DNA-templated transcription"/>
    <property type="evidence" value="ECO:0007669"/>
    <property type="project" value="InterPro"/>
</dbReference>
<dbReference type="SUPFAM" id="SSF53335">
    <property type="entry name" value="S-adenosyl-L-methionine-dependent methyltransferases"/>
    <property type="match status" value="1"/>
</dbReference>
<dbReference type="InterPro" id="IPR035926">
    <property type="entry name" value="NusB-like_sf"/>
</dbReference>
<keyword evidence="9" id="KW-1185">Reference proteome</keyword>
<dbReference type="Pfam" id="PF01029">
    <property type="entry name" value="NusB"/>
    <property type="match status" value="1"/>
</dbReference>
<comment type="caution">
    <text evidence="8">The sequence shown here is derived from an EMBL/GenBank/DDBJ whole genome shotgun (WGS) entry which is preliminary data.</text>
</comment>
<evidence type="ECO:0000256" key="6">
    <source>
        <dbReference type="SAM" id="MobiDB-lite"/>
    </source>
</evidence>
<dbReference type="Proteomes" id="UP001139485">
    <property type="component" value="Unassembled WGS sequence"/>
</dbReference>
<dbReference type="InterPro" id="IPR049560">
    <property type="entry name" value="MeTrfase_RsmB-F_NOP2_cat"/>
</dbReference>
<dbReference type="InterPro" id="IPR023267">
    <property type="entry name" value="RCMT"/>
</dbReference>
<feature type="binding site" evidence="5">
    <location>
        <position position="361"/>
    </location>
    <ligand>
        <name>S-adenosyl-L-methionine</name>
        <dbReference type="ChEBI" id="CHEBI:59789"/>
    </ligand>
</feature>
<feature type="binding site" evidence="5">
    <location>
        <begin position="288"/>
        <end position="294"/>
    </location>
    <ligand>
        <name>S-adenosyl-L-methionine</name>
        <dbReference type="ChEBI" id="CHEBI:59789"/>
    </ligand>
</feature>
<dbReference type="PANTHER" id="PTHR22807:SF53">
    <property type="entry name" value="RIBOSOMAL RNA SMALL SUBUNIT METHYLTRANSFERASE B-RELATED"/>
    <property type="match status" value="1"/>
</dbReference>
<dbReference type="InterPro" id="IPR029063">
    <property type="entry name" value="SAM-dependent_MTases_sf"/>
</dbReference>
<gene>
    <name evidence="8" type="ORF">M8330_00200</name>
</gene>
<dbReference type="SUPFAM" id="SSF48013">
    <property type="entry name" value="NusB-like"/>
    <property type="match status" value="1"/>
</dbReference>
<protein>
    <submittedName>
        <fullName evidence="8">rRNA cytosine-C5-methyltransferase</fullName>
    </submittedName>
</protein>
<dbReference type="Gene3D" id="3.40.50.150">
    <property type="entry name" value="Vaccinia Virus protein VP39"/>
    <property type="match status" value="1"/>
</dbReference>
<accession>A0A9X2D3T8</accession>
<dbReference type="PROSITE" id="PS51686">
    <property type="entry name" value="SAM_MT_RSMB_NOP"/>
    <property type="match status" value="1"/>
</dbReference>
<feature type="domain" description="SAM-dependent MTase RsmB/NOP-type" evidence="7">
    <location>
        <begin position="176"/>
        <end position="478"/>
    </location>
</feature>
<feature type="active site" description="Nucleophile" evidence="5">
    <location>
        <position position="414"/>
    </location>
</feature>
<dbReference type="GO" id="GO:0008173">
    <property type="term" value="F:RNA methyltransferase activity"/>
    <property type="evidence" value="ECO:0007669"/>
    <property type="project" value="InterPro"/>
</dbReference>
<comment type="similarity">
    <text evidence="5">Belongs to the class I-like SAM-binding methyltransferase superfamily. RsmB/NOP family.</text>
</comment>
<evidence type="ECO:0000256" key="5">
    <source>
        <dbReference type="PROSITE-ProRule" id="PRU01023"/>
    </source>
</evidence>
<evidence type="ECO:0000256" key="3">
    <source>
        <dbReference type="ARBA" id="ARBA00022691"/>
    </source>
</evidence>